<dbReference type="InterPro" id="IPR049638">
    <property type="entry name" value="AK-HD"/>
</dbReference>
<comment type="subunit">
    <text evidence="9">Homotetramer.</text>
</comment>
<dbReference type="Gene3D" id="3.30.2130.10">
    <property type="entry name" value="VC0802-like"/>
    <property type="match status" value="1"/>
</dbReference>
<dbReference type="PANTHER" id="PTHR43070:SF3">
    <property type="entry name" value="HOMOSERINE DEHYDROGENASE"/>
    <property type="match status" value="1"/>
</dbReference>
<evidence type="ECO:0000256" key="11">
    <source>
        <dbReference type="ARBA" id="ARBA00022679"/>
    </source>
</evidence>
<dbReference type="CDD" id="cd04921">
    <property type="entry name" value="ACT_AKi-HSDH-ThrA-like_1"/>
    <property type="match status" value="1"/>
</dbReference>
<keyword evidence="19" id="KW-0520">NAD</keyword>
<evidence type="ECO:0000313" key="30">
    <source>
        <dbReference type="EMBL" id="PTB94888.1"/>
    </source>
</evidence>
<dbReference type="NCBIfam" id="NF006959">
    <property type="entry name" value="PRK09436.1"/>
    <property type="match status" value="1"/>
</dbReference>
<evidence type="ECO:0000256" key="13">
    <source>
        <dbReference type="ARBA" id="ARBA00022723"/>
    </source>
</evidence>
<keyword evidence="22" id="KW-0486">Methionine biosynthesis</keyword>
<comment type="catalytic activity">
    <reaction evidence="25">
        <text>L-aspartate + ATP = 4-phospho-L-aspartate + ADP</text>
        <dbReference type="Rhea" id="RHEA:23776"/>
        <dbReference type="ChEBI" id="CHEBI:29991"/>
        <dbReference type="ChEBI" id="CHEBI:30616"/>
        <dbReference type="ChEBI" id="CHEBI:57535"/>
        <dbReference type="ChEBI" id="CHEBI:456216"/>
        <dbReference type="EC" id="2.7.2.4"/>
    </reaction>
    <physiologicalReaction direction="left-to-right" evidence="25">
        <dbReference type="Rhea" id="RHEA:23777"/>
    </physiologicalReaction>
</comment>
<evidence type="ECO:0000256" key="23">
    <source>
        <dbReference type="ARBA" id="ARBA00023268"/>
    </source>
</evidence>
<dbReference type="GO" id="GO:0050661">
    <property type="term" value="F:NADP binding"/>
    <property type="evidence" value="ECO:0007669"/>
    <property type="project" value="InterPro"/>
</dbReference>
<dbReference type="UniPathway" id="UPA00034">
    <property type="reaction ID" value="UER00015"/>
</dbReference>
<evidence type="ECO:0000256" key="16">
    <source>
        <dbReference type="ARBA" id="ARBA00022840"/>
    </source>
</evidence>
<dbReference type="Pfam" id="PF22468">
    <property type="entry name" value="ACT_9"/>
    <property type="match status" value="2"/>
</dbReference>
<organism evidence="30 31">
    <name type="scientific">Marivirga lumbricoides</name>
    <dbReference type="NCBI Taxonomy" id="1046115"/>
    <lineage>
        <taxon>Bacteria</taxon>
        <taxon>Pseudomonadati</taxon>
        <taxon>Bacteroidota</taxon>
        <taxon>Cytophagia</taxon>
        <taxon>Cytophagales</taxon>
        <taxon>Marivirgaceae</taxon>
        <taxon>Marivirga</taxon>
    </lineage>
</organism>
<evidence type="ECO:0000256" key="24">
    <source>
        <dbReference type="ARBA" id="ARBA00044938"/>
    </source>
</evidence>
<comment type="caution">
    <text evidence="30">The sequence shown here is derived from an EMBL/GenBank/DDBJ whole genome shotgun (WGS) entry which is preliminary data.</text>
</comment>
<evidence type="ECO:0000313" key="29">
    <source>
        <dbReference type="EMBL" id="GGC26751.1"/>
    </source>
</evidence>
<evidence type="ECO:0000256" key="6">
    <source>
        <dbReference type="ARBA" id="ARBA00005139"/>
    </source>
</evidence>
<dbReference type="PROSITE" id="PS01042">
    <property type="entry name" value="HOMOSER_DHGENASE"/>
    <property type="match status" value="1"/>
</dbReference>
<evidence type="ECO:0000256" key="5">
    <source>
        <dbReference type="ARBA" id="ARBA00005062"/>
    </source>
</evidence>
<evidence type="ECO:0000256" key="22">
    <source>
        <dbReference type="ARBA" id="ARBA00023167"/>
    </source>
</evidence>
<comment type="function">
    <text evidence="24">Bifunctional aspartate kinase and homoserine dehydrogenase that catalyzes the first and the third steps toward the synthesis of lysine, methionine and threonine from aspartate.</text>
</comment>
<dbReference type="InterPro" id="IPR054352">
    <property type="entry name" value="ACT_Aspartokinase"/>
</dbReference>
<dbReference type="EMBL" id="BMEC01000003">
    <property type="protein sequence ID" value="GGC26751.1"/>
    <property type="molecule type" value="Genomic_DNA"/>
</dbReference>
<dbReference type="NCBIfam" id="TIGR00657">
    <property type="entry name" value="asp_kinases"/>
    <property type="match status" value="1"/>
</dbReference>
<dbReference type="SUPFAM" id="SSF55021">
    <property type="entry name" value="ACT-like"/>
    <property type="match status" value="2"/>
</dbReference>
<dbReference type="Pfam" id="PF00742">
    <property type="entry name" value="Homoserine_dh"/>
    <property type="match status" value="1"/>
</dbReference>
<evidence type="ECO:0000256" key="3">
    <source>
        <dbReference type="ARBA" id="ARBA00004986"/>
    </source>
</evidence>
<dbReference type="EMBL" id="PYVU01000119">
    <property type="protein sequence ID" value="PTB94888.1"/>
    <property type="molecule type" value="Genomic_DNA"/>
</dbReference>
<evidence type="ECO:0000256" key="8">
    <source>
        <dbReference type="ARBA" id="ARBA00010046"/>
    </source>
</evidence>
<evidence type="ECO:0000259" key="28">
    <source>
        <dbReference type="PROSITE" id="PS51671"/>
    </source>
</evidence>
<evidence type="ECO:0000256" key="2">
    <source>
        <dbReference type="ARBA" id="ARBA00004766"/>
    </source>
</evidence>
<dbReference type="FunFam" id="3.30.360.10:FF:000006">
    <property type="entry name" value="Bifunctional aspartokinase/homoserine dehydrogenase"/>
    <property type="match status" value="1"/>
</dbReference>
<dbReference type="Proteomes" id="UP000636010">
    <property type="component" value="Unassembled WGS sequence"/>
</dbReference>
<comment type="similarity">
    <text evidence="7">In the C-terminal section; belongs to the homoserine dehydrogenase family.</text>
</comment>
<dbReference type="AlphaFoldDB" id="A0A2T4DMB5"/>
<dbReference type="UniPathway" id="UPA00051">
    <property type="reaction ID" value="UER00462"/>
</dbReference>
<dbReference type="RefSeq" id="WP_188460896.1">
    <property type="nucleotide sequence ID" value="NZ_BAABHU010000003.1"/>
</dbReference>
<dbReference type="InterPro" id="IPR011147">
    <property type="entry name" value="Bifunc_Aspkin/hSer_DH"/>
</dbReference>
<evidence type="ECO:0000256" key="15">
    <source>
        <dbReference type="ARBA" id="ARBA00022777"/>
    </source>
</evidence>
<keyword evidence="20" id="KW-0915">Sodium</keyword>
<evidence type="ECO:0000256" key="25">
    <source>
        <dbReference type="ARBA" id="ARBA00048561"/>
    </source>
</evidence>
<comment type="catalytic activity">
    <reaction evidence="27">
        <text>L-homoserine + NAD(+) = L-aspartate 4-semialdehyde + NADH + H(+)</text>
        <dbReference type="Rhea" id="RHEA:15757"/>
        <dbReference type="ChEBI" id="CHEBI:15378"/>
        <dbReference type="ChEBI" id="CHEBI:57476"/>
        <dbReference type="ChEBI" id="CHEBI:57540"/>
        <dbReference type="ChEBI" id="CHEBI:57945"/>
        <dbReference type="ChEBI" id="CHEBI:537519"/>
        <dbReference type="EC" id="1.1.1.3"/>
    </reaction>
    <physiologicalReaction direction="right-to-left" evidence="27">
        <dbReference type="Rhea" id="RHEA:15759"/>
    </physiologicalReaction>
</comment>
<dbReference type="GO" id="GO:0009088">
    <property type="term" value="P:threonine biosynthetic process"/>
    <property type="evidence" value="ECO:0007669"/>
    <property type="project" value="UniProtKB-UniPathway"/>
</dbReference>
<dbReference type="UniPathway" id="UPA00050">
    <property type="reaction ID" value="UER00063"/>
</dbReference>
<accession>A0A2T4DMB5</accession>
<keyword evidence="16" id="KW-0067">ATP-binding</keyword>
<evidence type="ECO:0000256" key="17">
    <source>
        <dbReference type="ARBA" id="ARBA00022857"/>
    </source>
</evidence>
<evidence type="ECO:0000256" key="19">
    <source>
        <dbReference type="ARBA" id="ARBA00023027"/>
    </source>
</evidence>
<keyword evidence="12" id="KW-0791">Threonine biosynthesis</keyword>
<reference evidence="29" key="4">
    <citation type="submission" date="2024-05" db="EMBL/GenBank/DDBJ databases">
        <authorList>
            <person name="Sun Q."/>
            <person name="Zhou Y."/>
        </authorList>
    </citation>
    <scope>NUCLEOTIDE SEQUENCE</scope>
    <source>
        <strain evidence="29">CGMCC 1.10832</strain>
    </source>
</reference>
<comment type="pathway">
    <text evidence="5">Amino-acid biosynthesis; L-methionine biosynthesis via de novo pathway; L-homoserine from L-aspartate: step 3/3.</text>
</comment>
<dbReference type="SUPFAM" id="SSF55347">
    <property type="entry name" value="Glyceraldehyde-3-phosphate dehydrogenase-like, C-terminal domain"/>
    <property type="match status" value="1"/>
</dbReference>
<evidence type="ECO:0000313" key="32">
    <source>
        <dbReference type="Proteomes" id="UP000636010"/>
    </source>
</evidence>
<dbReference type="GO" id="GO:0005524">
    <property type="term" value="F:ATP binding"/>
    <property type="evidence" value="ECO:0007669"/>
    <property type="project" value="UniProtKB-KW"/>
</dbReference>
<evidence type="ECO:0000256" key="20">
    <source>
        <dbReference type="ARBA" id="ARBA00023053"/>
    </source>
</evidence>
<dbReference type="SUPFAM" id="SSF51735">
    <property type="entry name" value="NAD(P)-binding Rossmann-fold domains"/>
    <property type="match status" value="1"/>
</dbReference>
<evidence type="ECO:0000256" key="27">
    <source>
        <dbReference type="ARBA" id="ARBA00049031"/>
    </source>
</evidence>
<evidence type="ECO:0000256" key="7">
    <source>
        <dbReference type="ARBA" id="ARBA00007952"/>
    </source>
</evidence>
<evidence type="ECO:0000256" key="12">
    <source>
        <dbReference type="ARBA" id="ARBA00022697"/>
    </source>
</evidence>
<dbReference type="PROSITE" id="PS51671">
    <property type="entry name" value="ACT"/>
    <property type="match status" value="1"/>
</dbReference>
<proteinExistence type="inferred from homology"/>
<dbReference type="Gene3D" id="3.40.1160.10">
    <property type="entry name" value="Acetylglutamate kinase-like"/>
    <property type="match status" value="1"/>
</dbReference>
<evidence type="ECO:0000256" key="21">
    <source>
        <dbReference type="ARBA" id="ARBA00023154"/>
    </source>
</evidence>
<comment type="catalytic activity">
    <reaction evidence="26">
        <text>L-homoserine + NADP(+) = L-aspartate 4-semialdehyde + NADPH + H(+)</text>
        <dbReference type="Rhea" id="RHEA:15761"/>
        <dbReference type="ChEBI" id="CHEBI:15378"/>
        <dbReference type="ChEBI" id="CHEBI:57476"/>
        <dbReference type="ChEBI" id="CHEBI:57783"/>
        <dbReference type="ChEBI" id="CHEBI:58349"/>
        <dbReference type="ChEBI" id="CHEBI:537519"/>
        <dbReference type="EC" id="1.1.1.3"/>
    </reaction>
    <physiologicalReaction direction="right-to-left" evidence="26">
        <dbReference type="Rhea" id="RHEA:15763"/>
    </physiologicalReaction>
</comment>
<feature type="domain" description="ACT" evidence="28">
    <location>
        <begin position="399"/>
        <end position="474"/>
    </location>
</feature>
<dbReference type="Pfam" id="PF03447">
    <property type="entry name" value="NAD_binding_3"/>
    <property type="match status" value="1"/>
</dbReference>
<comment type="pathway">
    <text evidence="3">Amino-acid biosynthesis; L-methionine biosynthesis via de novo pathway; L-homoserine from L-aspartate: step 1/3.</text>
</comment>
<evidence type="ECO:0000256" key="26">
    <source>
        <dbReference type="ARBA" id="ARBA00048841"/>
    </source>
</evidence>
<comment type="similarity">
    <text evidence="8">In the N-terminal section; belongs to the aspartokinase family.</text>
</comment>
<keyword evidence="32" id="KW-1185">Reference proteome</keyword>
<dbReference type="InterPro" id="IPR036393">
    <property type="entry name" value="AceGlu_kinase-like_sf"/>
</dbReference>
<dbReference type="InterPro" id="IPR019811">
    <property type="entry name" value="HDH_CS"/>
</dbReference>
<comment type="pathway">
    <text evidence="4">Amino-acid biosynthesis; L-threonine biosynthesis; L-threonine from L-aspartate: step 3/5.</text>
</comment>
<dbReference type="InterPro" id="IPR001048">
    <property type="entry name" value="Asp/Glu/Uridylate_kinase"/>
</dbReference>
<name>A0A2T4DMB5_9BACT</name>
<evidence type="ECO:0000256" key="14">
    <source>
        <dbReference type="ARBA" id="ARBA00022741"/>
    </source>
</evidence>
<dbReference type="InterPro" id="IPR042199">
    <property type="entry name" value="AsparK_Bifunc_asparK/hSer_DH"/>
</dbReference>
<dbReference type="InterPro" id="IPR036291">
    <property type="entry name" value="NAD(P)-bd_dom_sf"/>
</dbReference>
<keyword evidence="15 30" id="KW-0418">Kinase</keyword>
<keyword evidence="10" id="KW-0028">Amino-acid biosynthesis</keyword>
<dbReference type="PANTHER" id="PTHR43070">
    <property type="match status" value="1"/>
</dbReference>
<dbReference type="Gene3D" id="3.40.50.720">
    <property type="entry name" value="NAD(P)-binding Rossmann-like Domain"/>
    <property type="match status" value="1"/>
</dbReference>
<dbReference type="GO" id="GO:0009089">
    <property type="term" value="P:lysine biosynthetic process via diaminopimelate"/>
    <property type="evidence" value="ECO:0007669"/>
    <property type="project" value="UniProtKB-UniPathway"/>
</dbReference>
<dbReference type="PIRSF" id="PIRSF000727">
    <property type="entry name" value="ThrA"/>
    <property type="match status" value="1"/>
</dbReference>
<keyword evidence="18" id="KW-0560">Oxidoreductase</keyword>
<dbReference type="Gene3D" id="3.30.360.10">
    <property type="entry name" value="Dihydrodipicolinate Reductase, domain 2"/>
    <property type="match status" value="1"/>
</dbReference>
<dbReference type="InterPro" id="IPR018042">
    <property type="entry name" value="Aspartate_kinase_CS"/>
</dbReference>
<dbReference type="FunFam" id="3.30.2130.10:FF:000001">
    <property type="entry name" value="Bifunctional aspartokinase/homoserine dehydrogenase"/>
    <property type="match status" value="1"/>
</dbReference>
<evidence type="ECO:0000256" key="18">
    <source>
        <dbReference type="ARBA" id="ARBA00023002"/>
    </source>
</evidence>
<dbReference type="GO" id="GO:0009086">
    <property type="term" value="P:methionine biosynthetic process"/>
    <property type="evidence" value="ECO:0007669"/>
    <property type="project" value="UniProtKB-KW"/>
</dbReference>
<dbReference type="GO" id="GO:0046872">
    <property type="term" value="F:metal ion binding"/>
    <property type="evidence" value="ECO:0007669"/>
    <property type="project" value="UniProtKB-KW"/>
</dbReference>
<dbReference type="PROSITE" id="PS00324">
    <property type="entry name" value="ASPARTOKINASE"/>
    <property type="match status" value="1"/>
</dbReference>
<protein>
    <submittedName>
        <fullName evidence="30">Bifunctional aspartate kinase/homoserine dehydrogenase I</fullName>
    </submittedName>
</protein>
<dbReference type="CDD" id="cd04243">
    <property type="entry name" value="AAK_AK-HSDH-like"/>
    <property type="match status" value="1"/>
</dbReference>
<keyword evidence="11" id="KW-0808">Transferase</keyword>
<reference evidence="30 31" key="2">
    <citation type="submission" date="2018-03" db="EMBL/GenBank/DDBJ databases">
        <title>Cross-interface Injection: A General Nanoliter Liquid Handling Method Applied to Single Cells Genome Amplification Automated Nanoliter Liquid Handling Applied to Single Cell Multiple Displacement Amplification.</title>
        <authorList>
            <person name="Yun J."/>
            <person name="Xu P."/>
            <person name="Xu J."/>
            <person name="Dai X."/>
            <person name="Wang Y."/>
            <person name="Zheng X."/>
            <person name="Cao C."/>
            <person name="Yi Q."/>
            <person name="Zhu Y."/>
            <person name="Wang L."/>
            <person name="Dong Z."/>
            <person name="Huang Y."/>
            <person name="Huang L."/>
            <person name="Du W."/>
        </authorList>
    </citation>
    <scope>NUCLEOTIDE SEQUENCE [LARGE SCALE GENOMIC DNA]</scope>
    <source>
        <strain evidence="30 31">Z-D1-2</strain>
    </source>
</reference>
<dbReference type="GO" id="GO:0004412">
    <property type="term" value="F:homoserine dehydrogenase activity"/>
    <property type="evidence" value="ECO:0007669"/>
    <property type="project" value="UniProtKB-EC"/>
</dbReference>
<dbReference type="Gene3D" id="1.20.120.1320">
    <property type="entry name" value="Aspartokinase, catalytic domain"/>
    <property type="match status" value="1"/>
</dbReference>
<dbReference type="InterPro" id="IPR002912">
    <property type="entry name" value="ACT_dom"/>
</dbReference>
<dbReference type="GO" id="GO:0004072">
    <property type="term" value="F:aspartate kinase activity"/>
    <property type="evidence" value="ECO:0007669"/>
    <property type="project" value="UniProtKB-EC"/>
</dbReference>
<dbReference type="GO" id="GO:0009090">
    <property type="term" value="P:homoserine biosynthetic process"/>
    <property type="evidence" value="ECO:0007669"/>
    <property type="project" value="UniProtKB-ARBA"/>
</dbReference>
<keyword evidence="13" id="KW-0479">Metal-binding</keyword>
<comment type="pathway">
    <text evidence="2">Amino-acid biosynthesis; L-lysine biosynthesis via DAP pathway; (S)-tetrahydrodipicolinate from L-aspartate: step 1/4.</text>
</comment>
<evidence type="ECO:0000313" key="31">
    <source>
        <dbReference type="Proteomes" id="UP000240608"/>
    </source>
</evidence>
<sequence length="820" mass="90387">MQVLKFGGTSVGTPQNIRLVKEIVAEKSSHEATVVVVSAFSGITNKLIHCSKLAAKGDENYQELLNQIIQKHIETTQELISVKNQSPIMGQVRLLLNELEDILRGVFLVQELSAKTTDKISCYGEILSARIITYYLQEMKMDVAAADPKKFIFTDNHYGKANVFFQETNEAIHQYFDGSRKVYVCPGFLASALNGETTTLGRGGSDYTAAIIAAALNAPCLEIWTDVSGMMTANPQWVPNAYVIDEMDYEEAMELTHFGAKVLYPPSIAPVLRKGIPVYIKNTFKKEDAGTKIHGLGKKNGKIIKGLSCIENIALLNLSGSSMVGIPHFSFRLFQTLASVNISVILITQASSEHSICVAIDQEEAEKARVAIEKTFEEEIRQQKLNPLTIDMDLAIVALVGSNMKEQIGVSGRMLSILGNNGINIIAIAQGSSEKNISAVIQKNQIKKALNSLHESFFLSDIKRVNLFVVGTGNVGKALLKQLALQSDYLKEKYHLDLQIVGISNSRKMCFDEEGIDLSDPVAKLDQSTEKMDINNFLQRMISMNLRNSIFIDNTANESIAETYASILRQSISVVTPNKIACTGKYADYKNLKTTALRYKSHFHFETNVGAGLPIINTLNDLIKSGDEVMGIQAVLSGSLNFIFNNYDGKGAQFSEVVKQAQVEGYTEPDPRLDLSGADVKRKILILLRESGFEMEMDDIKAIPFIPDECMQAPTVDAFFDLMAKNEPVFKAKIEEAEKAGKKLKYVATYSKGKAETGLQLIEKSHPLYNLEGKDNIVLFTTKRYPEQPLVVKGAGAGADVTASGIFGDVMRIANTFREN</sequence>
<reference evidence="32" key="3">
    <citation type="journal article" date="2019" name="Int. J. Syst. Evol. Microbiol.">
        <title>The Global Catalogue of Microorganisms (GCM) 10K type strain sequencing project: providing services to taxonomists for standard genome sequencing and annotation.</title>
        <authorList>
            <consortium name="The Broad Institute Genomics Platform"/>
            <consortium name="The Broad Institute Genome Sequencing Center for Infectious Disease"/>
            <person name="Wu L."/>
            <person name="Ma J."/>
        </authorList>
    </citation>
    <scope>NUCLEOTIDE SEQUENCE [LARGE SCALE GENOMIC DNA]</scope>
    <source>
        <strain evidence="32">CGMCC 1.10832</strain>
    </source>
</reference>
<dbReference type="Pfam" id="PF00696">
    <property type="entry name" value="AA_kinase"/>
    <property type="match status" value="1"/>
</dbReference>
<dbReference type="Proteomes" id="UP000240608">
    <property type="component" value="Unassembled WGS sequence"/>
</dbReference>
<evidence type="ECO:0000256" key="4">
    <source>
        <dbReference type="ARBA" id="ARBA00005056"/>
    </source>
</evidence>
<comment type="pathway">
    <text evidence="6">Amino-acid biosynthesis; L-threonine biosynthesis; L-threonine from L-aspartate: step 1/5.</text>
</comment>
<dbReference type="FunFam" id="3.40.50.720:FF:000083">
    <property type="entry name" value="Bifunctional aspartokinase/homoserine dehydrogenase"/>
    <property type="match status" value="1"/>
</dbReference>
<reference evidence="29" key="1">
    <citation type="journal article" date="2014" name="Int. J. Syst. Evol. Microbiol.">
        <title>Complete genome of a new Firmicutes species belonging to the dominant human colonic microbiota ('Ruminococcus bicirculans') reveals two chromosomes and a selective capacity to utilize plant glucans.</title>
        <authorList>
            <consortium name="NISC Comparative Sequencing Program"/>
            <person name="Wegmann U."/>
            <person name="Louis P."/>
            <person name="Goesmann A."/>
            <person name="Henrissat B."/>
            <person name="Duncan S.H."/>
            <person name="Flint H.J."/>
        </authorList>
    </citation>
    <scope>NUCLEOTIDE SEQUENCE</scope>
    <source>
        <strain evidence="29">CGMCC 1.10832</strain>
    </source>
</reference>
<evidence type="ECO:0000256" key="9">
    <source>
        <dbReference type="ARBA" id="ARBA00011881"/>
    </source>
</evidence>
<dbReference type="InterPro" id="IPR001342">
    <property type="entry name" value="HDH_cat"/>
</dbReference>
<evidence type="ECO:0000256" key="10">
    <source>
        <dbReference type="ARBA" id="ARBA00022605"/>
    </source>
</evidence>
<keyword evidence="14" id="KW-0547">Nucleotide-binding</keyword>
<keyword evidence="21" id="KW-0457">Lysine biosynthesis</keyword>
<dbReference type="SUPFAM" id="SSF53633">
    <property type="entry name" value="Carbamate kinase-like"/>
    <property type="match status" value="1"/>
</dbReference>
<dbReference type="InterPro" id="IPR001341">
    <property type="entry name" value="Asp_kinase"/>
</dbReference>
<evidence type="ECO:0000256" key="1">
    <source>
        <dbReference type="ARBA" id="ARBA00001920"/>
    </source>
</evidence>
<dbReference type="InterPro" id="IPR005106">
    <property type="entry name" value="Asp/hSer_DH_NAD-bd"/>
</dbReference>
<gene>
    <name evidence="29" type="primary">thrA</name>
    <name evidence="30" type="ORF">C9994_11755</name>
    <name evidence="29" type="ORF">GCM10011506_10260</name>
</gene>
<keyword evidence="17" id="KW-0521">NADP</keyword>
<keyword evidence="23" id="KW-0511">Multifunctional enzyme</keyword>
<dbReference type="InterPro" id="IPR045865">
    <property type="entry name" value="ACT-like_dom_sf"/>
</dbReference>
<comment type="cofactor">
    <cofactor evidence="1">
        <name>a metal cation</name>
        <dbReference type="ChEBI" id="CHEBI:25213"/>
    </cofactor>
</comment>